<feature type="region of interest" description="Disordered" evidence="1">
    <location>
        <begin position="164"/>
        <end position="242"/>
    </location>
</feature>
<feature type="compositionally biased region" description="Low complexity" evidence="1">
    <location>
        <begin position="329"/>
        <end position="339"/>
    </location>
</feature>
<organism evidence="2 3">
    <name type="scientific">Tilletia walkeri</name>
    <dbReference type="NCBI Taxonomy" id="117179"/>
    <lineage>
        <taxon>Eukaryota</taxon>
        <taxon>Fungi</taxon>
        <taxon>Dikarya</taxon>
        <taxon>Basidiomycota</taxon>
        <taxon>Ustilaginomycotina</taxon>
        <taxon>Exobasidiomycetes</taxon>
        <taxon>Tilletiales</taxon>
        <taxon>Tilletiaceae</taxon>
        <taxon>Tilletia</taxon>
    </lineage>
</organism>
<dbReference type="Proteomes" id="UP000078113">
    <property type="component" value="Unassembled WGS sequence"/>
</dbReference>
<dbReference type="EMBL" id="LWDG02000131">
    <property type="protein sequence ID" value="KAE8268752.1"/>
    <property type="molecule type" value="Genomic_DNA"/>
</dbReference>
<evidence type="ECO:0000313" key="3">
    <source>
        <dbReference type="Proteomes" id="UP000078113"/>
    </source>
</evidence>
<feature type="compositionally biased region" description="Polar residues" evidence="1">
    <location>
        <begin position="365"/>
        <end position="375"/>
    </location>
</feature>
<dbReference type="AlphaFoldDB" id="A0A8X7T4N7"/>
<sequence>MSSAQGSTSVGSSSSPTSLPPPPPPSSSSPSPLSLSSLLLAHGLTAASLKLESVLSHTHDSIQHSAHTVLSRVEGKSEERQRGRAQVGKGKGKGSAIVLFCPSTSSNLQDLTTSLALSLASSHSPSTTAHTVLVLLTSADQLAPLLTAWAERKAAILAEERWKDLEEEEEEEEDDREGREKIPVGRWTFSSSDEKRGGAGRSVTPPAAVLMRGEEDADWERRGAPVPRRSNGRNGGEGQGEGEEFVDYISGFYLSHPWHFLAYMLPAPLRIGLGYGVRVSLDLADRLGLSGYEEKQRRAERQVDDELGQQERRGRDPDPHQQQVVAPLSSTTPPTTGGSYRSRTRSIAQDVVELGRDMMKGLRIGSTSPSMSWSGTFPLPSRSPERRHPHPSRSTTAMSVAGGEGSPVLVQGSKRGTEDEGRESNWGLHWEGGLSFHLSTPWWSTLNSSRRRRSSIPTEGTDKRGKYTRKERKKERERAQIGAVIPIFIEGERAEDKARESIQAFCEAHHLLCRGLILVPSELDGKAFLSASPPPHLSAGDGRPYPQETMSTTAHALPLIRALLPQLRRDQGRIVALEMVEAEGLLLLGAATRTRKDKHKTSKKRAQGQMMMSREGIYRDAVAAQRRLNGIWMEVEQEVAREEKAYRSVELAAASSSAQRSDAALSTFRSQGEWSASWQELQAEEMGSVLARVGWVGKVAWQAGVERVVRRPVRRVRGFAGWLLDVWEAEVGGGVGAVQVCRVRVAPVMGSGGGNVLPNAPTSLLSIAYPDPSQPWPPAIRKLLATYLRARVKVVPASRQIIYYFAATGLEAASQQSQKRILARQRRQEKGRDEVEGEAAEDVHGREGASTISESSLRQRRRPEAEPLRPVRPGSEEQTATTQGGEEEEPVEGGDEQDESARRTKSLAAVPPPPSPPLLTKLIRSAVEDEWARSGYCVGVGGRLEGLLPRWVKAVGGWVVYQVV</sequence>
<feature type="region of interest" description="Disordered" evidence="1">
    <location>
        <begin position="447"/>
        <end position="476"/>
    </location>
</feature>
<accession>A0A8X7T4N7</accession>
<proteinExistence type="predicted"/>
<reference evidence="2" key="2">
    <citation type="journal article" date="2019" name="IMA Fungus">
        <title>Genome sequencing and comparison of five Tilletia species to identify candidate genes for the detection of regulated species infecting wheat.</title>
        <authorList>
            <person name="Nguyen H.D.T."/>
            <person name="Sultana T."/>
            <person name="Kesanakurti P."/>
            <person name="Hambleton S."/>
        </authorList>
    </citation>
    <scope>NUCLEOTIDE SEQUENCE</scope>
    <source>
        <strain evidence="2">DAOMC 236422</strain>
    </source>
</reference>
<name>A0A8X7T4N7_9BASI</name>
<evidence type="ECO:0000256" key="1">
    <source>
        <dbReference type="SAM" id="MobiDB-lite"/>
    </source>
</evidence>
<feature type="compositionally biased region" description="Low complexity" evidence="1">
    <location>
        <begin position="1"/>
        <end position="17"/>
    </location>
</feature>
<feature type="region of interest" description="Disordered" evidence="1">
    <location>
        <begin position="821"/>
        <end position="918"/>
    </location>
</feature>
<feature type="compositionally biased region" description="Basic and acidic residues" evidence="1">
    <location>
        <begin position="294"/>
        <end position="319"/>
    </location>
</feature>
<gene>
    <name evidence="2" type="ORF">A4X09_0g3586</name>
</gene>
<reference evidence="2" key="1">
    <citation type="submission" date="2016-04" db="EMBL/GenBank/DDBJ databases">
        <authorList>
            <person name="Nguyen H.D."/>
            <person name="Samba Siva P."/>
            <person name="Cullis J."/>
            <person name="Levesque C.A."/>
            <person name="Hambleton S."/>
        </authorList>
    </citation>
    <scope>NUCLEOTIDE SEQUENCE</scope>
    <source>
        <strain evidence="2">DAOMC 236422</strain>
    </source>
</reference>
<feature type="region of interest" description="Disordered" evidence="1">
    <location>
        <begin position="1"/>
        <end position="34"/>
    </location>
</feature>
<feature type="compositionally biased region" description="Acidic residues" evidence="1">
    <location>
        <begin position="885"/>
        <end position="898"/>
    </location>
</feature>
<evidence type="ECO:0000313" key="2">
    <source>
        <dbReference type="EMBL" id="KAE8268752.1"/>
    </source>
</evidence>
<feature type="region of interest" description="Disordered" evidence="1">
    <location>
        <begin position="294"/>
        <end position="346"/>
    </location>
</feature>
<feature type="compositionally biased region" description="Pro residues" evidence="1">
    <location>
        <begin position="18"/>
        <end position="27"/>
    </location>
</feature>
<feature type="region of interest" description="Disordered" evidence="1">
    <location>
        <begin position="66"/>
        <end position="90"/>
    </location>
</feature>
<feature type="compositionally biased region" description="Acidic residues" evidence="1">
    <location>
        <begin position="165"/>
        <end position="175"/>
    </location>
</feature>
<protein>
    <submittedName>
        <fullName evidence="2">Uncharacterized protein</fullName>
    </submittedName>
</protein>
<feature type="region of interest" description="Disordered" evidence="1">
    <location>
        <begin position="363"/>
        <end position="426"/>
    </location>
</feature>
<feature type="compositionally biased region" description="Basic and acidic residues" evidence="1">
    <location>
        <begin position="73"/>
        <end position="82"/>
    </location>
</feature>
<comment type="caution">
    <text evidence="2">The sequence shown here is derived from an EMBL/GenBank/DDBJ whole genome shotgun (WGS) entry which is preliminary data.</text>
</comment>
<keyword evidence="3" id="KW-1185">Reference proteome</keyword>